<protein>
    <submittedName>
        <fullName evidence="2">Retention module-containing protein</fullName>
    </submittedName>
</protein>
<evidence type="ECO:0000313" key="4">
    <source>
        <dbReference type="Proteomes" id="UP000502006"/>
    </source>
</evidence>
<dbReference type="RefSeq" id="WP_171268949.1">
    <property type="nucleotide sequence ID" value="NZ_CP038444.1"/>
</dbReference>
<dbReference type="InterPro" id="IPR047777">
    <property type="entry name" value="LapA-like_RM"/>
</dbReference>
<organism evidence="2 4">
    <name type="scientific">Aeromonas media</name>
    <dbReference type="NCBI Taxonomy" id="651"/>
    <lineage>
        <taxon>Bacteria</taxon>
        <taxon>Pseudomonadati</taxon>
        <taxon>Pseudomonadota</taxon>
        <taxon>Gammaproteobacteria</taxon>
        <taxon>Aeromonadales</taxon>
        <taxon>Aeromonadaceae</taxon>
        <taxon>Aeromonas</taxon>
    </lineage>
</organism>
<dbReference type="NCBIfam" id="NF033510">
    <property type="entry name" value="Ca_tandemer"/>
    <property type="match status" value="2"/>
</dbReference>
<feature type="region of interest" description="Disordered" evidence="1">
    <location>
        <begin position="55"/>
        <end position="77"/>
    </location>
</feature>
<sequence>MAELRIEKPTLVTQVEGAVFVMDADGTLRRATPGMQLEPGMRLLTESDGRFELAEPAGEAPDASQPEQGGVGPAGAMNPELATLQEAIRQGADPTELFEETAAGDAAAGTAGGVVGSSAGGFVVVDRINDATLAEAGFDTDHQGALPGDELLYSEDQDLLAAITITEPQTADNIINGDEATGVIIRGVVEDVEVGQTVTVTLLDQEGNRLTTTTVVLPGFVWEANFGDVTGKLVDGPLSIQADTQDAAGNRASDTLTVTVDTRAAIDIDDLDTSSILGRDNVTLSGSTSEVEAGQRVTITLIDQSGQTLHSGSALVGSDGRWQLSGLDLSGIEGPYEVRAEVTDLAGNRVIDGAPLIGQSDVLTLSEADLAKGPVSASGSLHTGAGMDGNLQVSLGADQSALEHRAGSHFVNEI</sequence>
<keyword evidence="5" id="KW-1185">Reference proteome</keyword>
<dbReference type="EMBL" id="CP038448">
    <property type="protein sequence ID" value="QJT40533.1"/>
    <property type="molecule type" value="Genomic_DNA"/>
</dbReference>
<proteinExistence type="predicted"/>
<evidence type="ECO:0000313" key="5">
    <source>
        <dbReference type="Proteomes" id="UP000502657"/>
    </source>
</evidence>
<dbReference type="Proteomes" id="UP000502006">
    <property type="component" value="Chromosome"/>
</dbReference>
<dbReference type="Proteomes" id="UP000502657">
    <property type="component" value="Chromosome"/>
</dbReference>
<dbReference type="InterPro" id="IPR013783">
    <property type="entry name" value="Ig-like_fold"/>
</dbReference>
<reference evidence="4 5" key="1">
    <citation type="submission" date="2019-03" db="EMBL/GenBank/DDBJ databases">
        <title>Novel transposon Tn6433 accelerates the dissemination of tet(E) in Aeromonas from aerobic biofilm under oxytetracycline stress.</title>
        <authorList>
            <person name="Shi Y."/>
            <person name="Tian Z."/>
            <person name="Zhang Y."/>
            <person name="Zhang H."/>
            <person name="Yang M."/>
        </authorList>
    </citation>
    <scope>NUCLEOTIDE SEQUENCE [LARGE SCALE GENOMIC DNA]</scope>
    <source>
        <strain evidence="3 5">R50-22</strain>
        <strain evidence="2 4">T5-8</strain>
    </source>
</reference>
<dbReference type="NCBIfam" id="NF033682">
    <property type="entry name" value="retention_LapA"/>
    <property type="match status" value="1"/>
</dbReference>
<dbReference type="EMBL" id="CP038444">
    <property type="protein sequence ID" value="QJT30484.1"/>
    <property type="molecule type" value="Genomic_DNA"/>
</dbReference>
<name>A0AAE7AF66_AERME</name>
<dbReference type="AlphaFoldDB" id="A0AAE7AF66"/>
<dbReference type="Gene3D" id="2.60.40.10">
    <property type="entry name" value="Immunoglobulins"/>
    <property type="match status" value="2"/>
</dbReference>
<accession>A0AAE7AF66</accession>
<evidence type="ECO:0000256" key="1">
    <source>
        <dbReference type="SAM" id="MobiDB-lite"/>
    </source>
</evidence>
<gene>
    <name evidence="2" type="ORF">E4186_10070</name>
    <name evidence="3" type="ORF">E4188_19875</name>
</gene>
<evidence type="ECO:0000313" key="2">
    <source>
        <dbReference type="EMBL" id="QJT30484.1"/>
    </source>
</evidence>
<evidence type="ECO:0000313" key="3">
    <source>
        <dbReference type="EMBL" id="QJT40533.1"/>
    </source>
</evidence>